<dbReference type="EMBL" id="ACYU01000017">
    <property type="protein sequence ID" value="EEW08365.1"/>
    <property type="molecule type" value="Genomic_DNA"/>
</dbReference>
<comment type="caution">
    <text evidence="1">The sequence shown here is derived from an EMBL/GenBank/DDBJ whole genome shotgun (WGS) entry which is preliminary data.</text>
</comment>
<accession>D2YA39</accession>
<dbReference type="RefSeq" id="WP_000878771.1">
    <property type="nucleotide sequence ID" value="NZ_ACYU01000017.1"/>
</dbReference>
<reference evidence="1 2" key="1">
    <citation type="journal article" date="2009" name="BMC Evol. Biol.">
        <title>Genomic taxonomy of Vibrios.</title>
        <authorList>
            <person name="Thompson C.C."/>
            <person name="Vicente A.C."/>
            <person name="Souza R.C."/>
            <person name="Vasconcelos A.T."/>
            <person name="Vesth T."/>
            <person name="Alves N.Jr."/>
            <person name="Ussery D.W."/>
            <person name="Iida T."/>
            <person name="Thompson F.L."/>
        </authorList>
    </citation>
    <scope>NUCLEOTIDE SEQUENCE [LARGE SCALE GENOMIC DNA]</scope>
    <source>
        <strain evidence="1 2">VM603</strain>
    </source>
</reference>
<evidence type="ECO:0000313" key="1">
    <source>
        <dbReference type="EMBL" id="EEW08365.1"/>
    </source>
</evidence>
<name>D2YA39_VIBMI</name>
<evidence type="ECO:0000313" key="2">
    <source>
        <dbReference type="Proteomes" id="UP000004827"/>
    </source>
</evidence>
<organism evidence="1 2">
    <name type="scientific">Vibrio mimicus VM603</name>
    <dbReference type="NCBI Taxonomy" id="671074"/>
    <lineage>
        <taxon>Bacteria</taxon>
        <taxon>Pseudomonadati</taxon>
        <taxon>Pseudomonadota</taxon>
        <taxon>Gammaproteobacteria</taxon>
        <taxon>Vibrionales</taxon>
        <taxon>Vibrionaceae</taxon>
        <taxon>Vibrio</taxon>
    </lineage>
</organism>
<sequence length="257" mass="28855">MLAAMPITIPAMEKFTMMTLTTVSKKTSNNSALVFWRVGTKRKGILDVRIDFDHEEADLLAELVAIRYLALDKQVFCREPGAGSGYKLVVSKGAIKKLALGKSSKKFAFKFAACLTGRLKGATIEVSQSMEFMDEPGEGNVELLDVDKQAYTQTHDEISTPAIGPVLVTQHAIDQYQARITSGDPKKPWASLVGRLQHPELQVQPFDEKVARHKARKYGRVDNVEVWGHRDSKFKYLMVINDDNKKRVLVTVFERNE</sequence>
<protein>
    <submittedName>
        <fullName evidence="1">Uncharacterized protein</fullName>
    </submittedName>
</protein>
<gene>
    <name evidence="1" type="ORF">VMB_03860</name>
</gene>
<dbReference type="AlphaFoldDB" id="D2YA39"/>
<proteinExistence type="predicted"/>
<dbReference type="Proteomes" id="UP000004827">
    <property type="component" value="Unassembled WGS sequence"/>
</dbReference>